<accession>A0A6B0SL93</accession>
<keyword evidence="4" id="KW-1003">Cell membrane</keyword>
<dbReference type="Proteomes" id="UP000471521">
    <property type="component" value="Unassembled WGS sequence"/>
</dbReference>
<keyword evidence="6 9" id="KW-1133">Transmembrane helix</keyword>
<keyword evidence="11" id="KW-1185">Reference proteome</keyword>
<dbReference type="EMBL" id="WUUU01000044">
    <property type="protein sequence ID" value="MXR20461.1"/>
    <property type="molecule type" value="Genomic_DNA"/>
</dbReference>
<keyword evidence="3" id="KW-0813">Transport</keyword>
<evidence type="ECO:0000256" key="8">
    <source>
        <dbReference type="SAM" id="MobiDB-lite"/>
    </source>
</evidence>
<evidence type="ECO:0000256" key="4">
    <source>
        <dbReference type="ARBA" id="ARBA00022475"/>
    </source>
</evidence>
<feature type="transmembrane region" description="Helical" evidence="9">
    <location>
        <begin position="166"/>
        <end position="188"/>
    </location>
</feature>
<feature type="transmembrane region" description="Helical" evidence="9">
    <location>
        <begin position="200"/>
        <end position="218"/>
    </location>
</feature>
<evidence type="ECO:0000256" key="6">
    <source>
        <dbReference type="ARBA" id="ARBA00022989"/>
    </source>
</evidence>
<evidence type="ECO:0000256" key="5">
    <source>
        <dbReference type="ARBA" id="ARBA00022692"/>
    </source>
</evidence>
<dbReference type="PANTHER" id="PTHR34979:SF1">
    <property type="entry name" value="INNER MEMBRANE PROTEIN YGAZ"/>
    <property type="match status" value="1"/>
</dbReference>
<dbReference type="AlphaFoldDB" id="A0A6B0SL93"/>
<dbReference type="InterPro" id="IPR011606">
    <property type="entry name" value="Brnchd-chn_aa_trnsp_permease"/>
</dbReference>
<evidence type="ECO:0000256" key="3">
    <source>
        <dbReference type="ARBA" id="ARBA00022448"/>
    </source>
</evidence>
<dbReference type="GO" id="GO:0005886">
    <property type="term" value="C:plasma membrane"/>
    <property type="evidence" value="ECO:0007669"/>
    <property type="project" value="UniProtKB-SubCell"/>
</dbReference>
<reference evidence="10 11" key="1">
    <citation type="submission" date="2019-12" db="EMBL/GenBank/DDBJ databases">
        <title>Isolation and characterization of three novel carbon monoxide-oxidizing members of Halobacteria from salione crusts and soils.</title>
        <authorList>
            <person name="Myers M.R."/>
            <person name="King G.M."/>
        </authorList>
    </citation>
    <scope>NUCLEOTIDE SEQUENCE [LARGE SCALE GENOMIC DNA]</scope>
    <source>
        <strain evidence="10 11">PCN9</strain>
    </source>
</reference>
<protein>
    <submittedName>
        <fullName evidence="10">Branched-chain amino acid ABC transporter permease</fullName>
    </submittedName>
</protein>
<keyword evidence="5 9" id="KW-0812">Transmembrane</keyword>
<evidence type="ECO:0000256" key="7">
    <source>
        <dbReference type="ARBA" id="ARBA00023136"/>
    </source>
</evidence>
<dbReference type="PANTHER" id="PTHR34979">
    <property type="entry name" value="INNER MEMBRANE PROTEIN YGAZ"/>
    <property type="match status" value="1"/>
</dbReference>
<proteinExistence type="inferred from homology"/>
<comment type="similarity">
    <text evidence="2">Belongs to the AzlC family.</text>
</comment>
<feature type="transmembrane region" description="Helical" evidence="9">
    <location>
        <begin position="227"/>
        <end position="248"/>
    </location>
</feature>
<evidence type="ECO:0000256" key="9">
    <source>
        <dbReference type="SAM" id="Phobius"/>
    </source>
</evidence>
<comment type="caution">
    <text evidence="10">The sequence shown here is derived from an EMBL/GenBank/DDBJ whole genome shotgun (WGS) entry which is preliminary data.</text>
</comment>
<evidence type="ECO:0000313" key="11">
    <source>
        <dbReference type="Proteomes" id="UP000471521"/>
    </source>
</evidence>
<sequence length="274" mass="28247">MRSTRKRSVGAVPEGDASAEHRDAAETAPTDADPEAQSVTFTTAGFRQGFLAGVPVALGVAGYGVVFGVVASRAGLSVPEAALMSATVLAGAAQLVAVELWANPIPAVAIVTTTAVVNLRYVLMGAALRPWFRQLTPGQAYSSVFFFADENWALTMASFRNGDTRGAFLLGSGVVLWLLWIAATVVGATAGDLVGDPAQYGLDFAVTAIFLTLAAGFWQGRESLRPWIAAAAVAVAANALVPGQWYIIGGALAGAAVEIATHEPEDPTEVTAGE</sequence>
<organism evidence="10 11">
    <name type="scientific">Halobacterium bonnevillei</name>
    <dbReference type="NCBI Taxonomy" id="2692200"/>
    <lineage>
        <taxon>Archaea</taxon>
        <taxon>Methanobacteriati</taxon>
        <taxon>Methanobacteriota</taxon>
        <taxon>Stenosarchaea group</taxon>
        <taxon>Halobacteria</taxon>
        <taxon>Halobacteriales</taxon>
        <taxon>Halobacteriaceae</taxon>
        <taxon>Halobacterium</taxon>
    </lineage>
</organism>
<evidence type="ECO:0000256" key="2">
    <source>
        <dbReference type="ARBA" id="ARBA00010735"/>
    </source>
</evidence>
<evidence type="ECO:0000313" key="10">
    <source>
        <dbReference type="EMBL" id="MXR20461.1"/>
    </source>
</evidence>
<feature type="transmembrane region" description="Helical" evidence="9">
    <location>
        <begin position="50"/>
        <end position="70"/>
    </location>
</feature>
<gene>
    <name evidence="10" type="ORF">GRX66_07530</name>
</gene>
<name>A0A6B0SL93_9EURY</name>
<keyword evidence="7 9" id="KW-0472">Membrane</keyword>
<dbReference type="GO" id="GO:1903785">
    <property type="term" value="P:L-valine transmembrane transport"/>
    <property type="evidence" value="ECO:0007669"/>
    <property type="project" value="TreeGrafter"/>
</dbReference>
<feature type="region of interest" description="Disordered" evidence="8">
    <location>
        <begin position="1"/>
        <end position="36"/>
    </location>
</feature>
<dbReference type="Pfam" id="PF03591">
    <property type="entry name" value="AzlC"/>
    <property type="match status" value="1"/>
</dbReference>
<dbReference type="OrthoDB" id="170360at2157"/>
<comment type="subcellular location">
    <subcellularLocation>
        <location evidence="1">Cell membrane</location>
        <topology evidence="1">Multi-pass membrane protein</topology>
    </subcellularLocation>
</comment>
<feature type="transmembrane region" description="Helical" evidence="9">
    <location>
        <begin position="108"/>
        <end position="128"/>
    </location>
</feature>
<evidence type="ECO:0000256" key="1">
    <source>
        <dbReference type="ARBA" id="ARBA00004651"/>
    </source>
</evidence>